<gene>
    <name evidence="2" type="ordered locus">YpsIP31758_B0082</name>
</gene>
<dbReference type="InterPro" id="IPR055592">
    <property type="entry name" value="DUF7168"/>
</dbReference>
<geneLocation type="plasmid" evidence="3">
    <name>plasmid_153kb</name>
</geneLocation>
<organism evidence="2 3">
    <name type="scientific">Yersinia pseudotuberculosis serotype O:1b (strain IP 31758)</name>
    <dbReference type="NCBI Taxonomy" id="349747"/>
    <lineage>
        <taxon>Bacteria</taxon>
        <taxon>Pseudomonadati</taxon>
        <taxon>Pseudomonadota</taxon>
        <taxon>Gammaproteobacteria</taxon>
        <taxon>Enterobacterales</taxon>
        <taxon>Yersiniaceae</taxon>
        <taxon>Yersinia</taxon>
    </lineage>
</organism>
<dbReference type="InterPro" id="IPR016868">
    <property type="entry name" value="Phage_B3_Orf5"/>
</dbReference>
<protein>
    <recommendedName>
        <fullName evidence="1">DUF7168 domain-containing protein</fullName>
    </recommendedName>
</protein>
<evidence type="ECO:0000259" key="1">
    <source>
        <dbReference type="Pfam" id="PF23771"/>
    </source>
</evidence>
<dbReference type="Pfam" id="PF23771">
    <property type="entry name" value="DUF7168"/>
    <property type="match status" value="1"/>
</dbReference>
<reference evidence="2 3" key="1">
    <citation type="journal article" date="2007" name="PLoS Genet.">
        <title>The complete genome sequence of Yersinia pseudotuberculosis IP31758, the causative agent of Far East scarlet-like fever.</title>
        <authorList>
            <person name="Eppinger M."/>
            <person name="Rosovitz M.J."/>
            <person name="Fricke W.F."/>
            <person name="Rasko D.A."/>
            <person name="Kokorina G."/>
            <person name="Fayolle C."/>
            <person name="Lindler L.E."/>
            <person name="Carniel E."/>
            <person name="Ravel J."/>
        </authorList>
    </citation>
    <scope>NUCLEOTIDE SEQUENCE [LARGE SCALE GENOMIC DNA]</scope>
    <source>
        <strain evidence="2 3">IP 31758</strain>
        <plasmid evidence="3">Plasmid plasmid_153kb</plasmid>
    </source>
</reference>
<proteinExistence type="predicted"/>
<dbReference type="Proteomes" id="UP000002412">
    <property type="component" value="Plasmid p_153kb"/>
</dbReference>
<dbReference type="KEGG" id="ypi:YpsIP31758_B0082"/>
<name>A0A0U1QTF6_YERP3</name>
<dbReference type="RefSeq" id="WP_011988509.1">
    <property type="nucleotide sequence ID" value="NC_009705.1"/>
</dbReference>
<evidence type="ECO:0000313" key="2">
    <source>
        <dbReference type="EMBL" id="ABS45665.1"/>
    </source>
</evidence>
<keyword evidence="2" id="KW-0614">Plasmid</keyword>
<dbReference type="EMBL" id="CP000719">
    <property type="protein sequence ID" value="ABS45665.1"/>
    <property type="molecule type" value="Genomic_DNA"/>
</dbReference>
<dbReference type="PIRSF" id="PIRSF028111">
    <property type="entry name" value="UCP028111"/>
    <property type="match status" value="1"/>
</dbReference>
<dbReference type="HOGENOM" id="CLU_093461_1_0_6"/>
<accession>A0A0U1QTF6</accession>
<sequence length="227" mass="25594">MELDDKILTRIKKLKALLSSSNPNEVNAAIKRINTLMQQYELTNKDVELSDISEETAEWSPSKSKKIPKYLAFLVTAICKNFAVKSIRYGDGRTSFIGTGERPAIAAYVYSVLARQLITARKEYIDNLHGNTSKSNKTRYADSFAEGWTSEVYNKIVDFSDENEISRINEWITLKFGKLEASKVRKAGESSRRIETNKAIHEYAGRVSAKHVVLNHGVDGTEIDLLN</sequence>
<feature type="domain" description="DUF7168" evidence="1">
    <location>
        <begin position="46"/>
        <end position="186"/>
    </location>
</feature>
<evidence type="ECO:0000313" key="3">
    <source>
        <dbReference type="Proteomes" id="UP000002412"/>
    </source>
</evidence>
<dbReference type="AlphaFoldDB" id="A0A0U1QTF6"/>